<dbReference type="InterPro" id="IPR001633">
    <property type="entry name" value="EAL_dom"/>
</dbReference>
<proteinExistence type="predicted"/>
<evidence type="ECO:0000259" key="1">
    <source>
        <dbReference type="PROSITE" id="PS50883"/>
    </source>
</evidence>
<dbReference type="OrthoDB" id="1673646at2"/>
<reference evidence="3" key="1">
    <citation type="submission" date="2006-12" db="EMBL/GenBank/DDBJ databases">
        <title>Complete sequence of Halorhodospira halophila SL1.</title>
        <authorList>
            <consortium name="US DOE Joint Genome Institute"/>
            <person name="Copeland A."/>
            <person name="Lucas S."/>
            <person name="Lapidus A."/>
            <person name="Barry K."/>
            <person name="Detter J.C."/>
            <person name="Glavina del Rio T."/>
            <person name="Hammon N."/>
            <person name="Israni S."/>
            <person name="Dalin E."/>
            <person name="Tice H."/>
            <person name="Pitluck S."/>
            <person name="Saunders E."/>
            <person name="Brettin T."/>
            <person name="Bruce D."/>
            <person name="Han C."/>
            <person name="Tapia R."/>
            <person name="Schmutz J."/>
            <person name="Larimer F."/>
            <person name="Land M."/>
            <person name="Hauser L."/>
            <person name="Kyrpides N."/>
            <person name="Mikhailova N."/>
            <person name="Hoff W."/>
            <person name="Richardson P."/>
        </authorList>
    </citation>
    <scope>NUCLEOTIDE SEQUENCE [LARGE SCALE GENOMIC DNA]</scope>
    <source>
        <strain evidence="3">DSM 244 / SL1</strain>
    </source>
</reference>
<protein>
    <submittedName>
        <fullName evidence="2">Diguanylate phosphodiesterase</fullName>
    </submittedName>
</protein>
<dbReference type="eggNOG" id="COG2200">
    <property type="taxonomic scope" value="Bacteria"/>
</dbReference>
<dbReference type="Proteomes" id="UP000000647">
    <property type="component" value="Chromosome"/>
</dbReference>
<dbReference type="KEGG" id="hha:Hhal_0192"/>
<organism evidence="2 3">
    <name type="scientific">Halorhodospira halophila (strain DSM 244 / SL1)</name>
    <name type="common">Ectothiorhodospira halophila (strain DSM 244 / SL1)</name>
    <dbReference type="NCBI Taxonomy" id="349124"/>
    <lineage>
        <taxon>Bacteria</taxon>
        <taxon>Pseudomonadati</taxon>
        <taxon>Pseudomonadota</taxon>
        <taxon>Gammaproteobacteria</taxon>
        <taxon>Chromatiales</taxon>
        <taxon>Ectothiorhodospiraceae</taxon>
        <taxon>Halorhodospira</taxon>
    </lineage>
</organism>
<dbReference type="EMBL" id="CP000544">
    <property type="protein sequence ID" value="ABM60986.1"/>
    <property type="molecule type" value="Genomic_DNA"/>
</dbReference>
<dbReference type="InterPro" id="IPR050706">
    <property type="entry name" value="Cyclic-di-GMP_PDE-like"/>
</dbReference>
<reference evidence="2 3" key="2">
    <citation type="journal article" date="2013" name="Stand. Genomic Sci.">
        <title>Complete genome sequence of Halorhodospira halophila SL1.</title>
        <authorList>
            <person name="Challacombe J.F."/>
            <person name="Majid S."/>
            <person name="Deole R."/>
            <person name="Brettin T.S."/>
            <person name="Bruce D."/>
            <person name="Delano S.F."/>
            <person name="Detter J.C."/>
            <person name="Gleasner C.D."/>
            <person name="Han C.S."/>
            <person name="Misra M."/>
            <person name="Reitenga K.G."/>
            <person name="Mikhailova N."/>
            <person name="Woyke T."/>
            <person name="Pitluck S."/>
            <person name="Nolan M."/>
            <person name="Land M.L."/>
            <person name="Saunders E."/>
            <person name="Tapia R."/>
            <person name="Lapidus A."/>
            <person name="Ivanova N."/>
            <person name="Hoff W.D."/>
        </authorList>
    </citation>
    <scope>NUCLEOTIDE SEQUENCE [LARGE SCALE GENOMIC DNA]</scope>
    <source>
        <strain evidence="3">DSM 244 / SL1</strain>
    </source>
</reference>
<dbReference type="PANTHER" id="PTHR33121:SF76">
    <property type="entry name" value="SIGNALING PROTEIN"/>
    <property type="match status" value="1"/>
</dbReference>
<sequence length="429" mass="47605">MPRPSDQWFDYRLESAFQPILSLSHRRIVGYEALLRGRCSTTGALLPPARVFEAANTLEHLHQLEQQSQAVHIANFQRCGDPEAPPKWLFLNVSPETVADNAYRDLLPEALRFGGVRQHQIVVELLETPGNETTLAEAVDYFRGLGCLVALDDFGTGYSNFERLWALEPDLVKLDRSLIQGAAEALNSKRRILSNLVALIHEAGSLVVLEGVESEEQAMIALDADIDLVQGFYFALPTLDSHAPAERGLAQVHQVTERFTEETLTAVNREQITLQPYEQTFLRAATRLDRGHGLRESCADLMALRGVQRCFVLNQRGEQVGEHLLPAGLKADAPVTTDPRHAPLVDTRGGTWSRRPYFRDALLAPRRLKISRPYLSSTGRHVCITLSIATRSHDDGHYYVLCCDVAWYPGGAPEKAPCEGTSRAAAPSP</sequence>
<dbReference type="AlphaFoldDB" id="A1WTH4"/>
<gene>
    <name evidence="2" type="ordered locus">Hhal_0192</name>
</gene>
<dbReference type="InterPro" id="IPR035919">
    <property type="entry name" value="EAL_sf"/>
</dbReference>
<dbReference type="SUPFAM" id="SSF141868">
    <property type="entry name" value="EAL domain-like"/>
    <property type="match status" value="1"/>
</dbReference>
<accession>A1WTH4</accession>
<keyword evidence="3" id="KW-1185">Reference proteome</keyword>
<dbReference type="SMART" id="SM00052">
    <property type="entry name" value="EAL"/>
    <property type="match status" value="1"/>
</dbReference>
<dbReference type="Gene3D" id="3.20.20.450">
    <property type="entry name" value="EAL domain"/>
    <property type="match status" value="1"/>
</dbReference>
<evidence type="ECO:0000313" key="3">
    <source>
        <dbReference type="Proteomes" id="UP000000647"/>
    </source>
</evidence>
<evidence type="ECO:0000313" key="2">
    <source>
        <dbReference type="EMBL" id="ABM60986.1"/>
    </source>
</evidence>
<feature type="domain" description="EAL" evidence="1">
    <location>
        <begin position="1"/>
        <end position="251"/>
    </location>
</feature>
<dbReference type="PANTHER" id="PTHR33121">
    <property type="entry name" value="CYCLIC DI-GMP PHOSPHODIESTERASE PDEF"/>
    <property type="match status" value="1"/>
</dbReference>
<dbReference type="Gene3D" id="3.30.450.20">
    <property type="entry name" value="PAS domain"/>
    <property type="match status" value="1"/>
</dbReference>
<dbReference type="InterPro" id="IPR029151">
    <property type="entry name" value="Sensor-like_sf"/>
</dbReference>
<dbReference type="STRING" id="349124.Hhal_0192"/>
<dbReference type="CDD" id="cd01948">
    <property type="entry name" value="EAL"/>
    <property type="match status" value="1"/>
</dbReference>
<dbReference type="Pfam" id="PF00563">
    <property type="entry name" value="EAL"/>
    <property type="match status" value="1"/>
</dbReference>
<dbReference type="PROSITE" id="PS50883">
    <property type="entry name" value="EAL"/>
    <property type="match status" value="1"/>
</dbReference>
<dbReference type="SUPFAM" id="SSF103190">
    <property type="entry name" value="Sensory domain-like"/>
    <property type="match status" value="1"/>
</dbReference>
<name>A1WTH4_HALHL</name>
<dbReference type="HOGENOM" id="CLU_015702_0_0_6"/>
<dbReference type="RefSeq" id="WP_011813009.1">
    <property type="nucleotide sequence ID" value="NC_008789.1"/>
</dbReference>
<dbReference type="GO" id="GO:0071111">
    <property type="term" value="F:cyclic-guanylate-specific phosphodiesterase activity"/>
    <property type="evidence" value="ECO:0007669"/>
    <property type="project" value="InterPro"/>
</dbReference>